<dbReference type="InterPro" id="IPR013196">
    <property type="entry name" value="HTH_11"/>
</dbReference>
<dbReference type="AlphaFoldDB" id="A0A1T4NLM1"/>
<feature type="binding site" evidence="1">
    <location>
        <position position="144"/>
    </location>
    <ligand>
        <name>Ni(2+)</name>
        <dbReference type="ChEBI" id="CHEBI:49786"/>
    </ligand>
</feature>
<feature type="binding site" evidence="1">
    <location>
        <position position="146"/>
    </location>
    <ligand>
        <name>Ni(2+)</name>
        <dbReference type="ChEBI" id="CHEBI:49786"/>
    </ligand>
</feature>
<evidence type="ECO:0000256" key="1">
    <source>
        <dbReference type="PIRSR" id="PIRSR037847-1"/>
    </source>
</evidence>
<accession>A0A1T4NLM1</accession>
<dbReference type="InterPro" id="IPR036390">
    <property type="entry name" value="WH_DNA-bd_sf"/>
</dbReference>
<dbReference type="PANTHER" id="PTHR40068:SF1">
    <property type="entry name" value="TRANSCRIPTION REPRESSOR NIAR-RELATED"/>
    <property type="match status" value="1"/>
</dbReference>
<evidence type="ECO:0000259" key="2">
    <source>
        <dbReference type="Pfam" id="PF02829"/>
    </source>
</evidence>
<protein>
    <recommendedName>
        <fullName evidence="6">Transcriptional regulator</fullName>
    </recommendedName>
</protein>
<sequence length="172" mass="19683">MDSSQRRQKILEIIKERSVPIKGIDLAKKFHVSRQIIVQDIAILRAAGEKIIATPQGYVFPFSSKPFCLKKTIACYHKSDEIFDELRILVDMGAKVIDVMVDHPVYGEIKANLMISSRKELNDFVMEFKRLQAEPLSSLTEGIHLHTIEVPDESIYKEILLKLAQKGYLIEE</sequence>
<dbReference type="EMBL" id="FUWV01000011">
    <property type="protein sequence ID" value="SJZ80102.1"/>
    <property type="molecule type" value="Genomic_DNA"/>
</dbReference>
<dbReference type="InterPro" id="IPR026043">
    <property type="entry name" value="NadR"/>
</dbReference>
<feature type="binding site" evidence="1">
    <location>
        <position position="85"/>
    </location>
    <ligand>
        <name>Ni(2+)</name>
        <dbReference type="ChEBI" id="CHEBI:49786"/>
    </ligand>
</feature>
<gene>
    <name evidence="4" type="ORF">SAMN02745973_01736</name>
</gene>
<dbReference type="GO" id="GO:0046872">
    <property type="term" value="F:metal ion binding"/>
    <property type="evidence" value="ECO:0007669"/>
    <property type="project" value="UniProtKB-KW"/>
</dbReference>
<dbReference type="Pfam" id="PF02829">
    <property type="entry name" value="3H"/>
    <property type="match status" value="1"/>
</dbReference>
<dbReference type="InterPro" id="IPR036388">
    <property type="entry name" value="WH-like_DNA-bd_sf"/>
</dbReference>
<name>A0A1T4NLM1_9FIRM</name>
<dbReference type="InterPro" id="IPR035922">
    <property type="entry name" value="3H_dom_sf"/>
</dbReference>
<dbReference type="OrthoDB" id="9792661at2"/>
<evidence type="ECO:0000313" key="4">
    <source>
        <dbReference type="EMBL" id="SJZ80102.1"/>
    </source>
</evidence>
<reference evidence="4 5" key="1">
    <citation type="submission" date="2017-02" db="EMBL/GenBank/DDBJ databases">
        <authorList>
            <person name="Peterson S.W."/>
        </authorList>
    </citation>
    <scope>NUCLEOTIDE SEQUENCE [LARGE SCALE GENOMIC DNA]</scope>
    <source>
        <strain evidence="4 5">DSM 15102</strain>
    </source>
</reference>
<keyword evidence="1" id="KW-0533">Nickel</keyword>
<dbReference type="SUPFAM" id="SSF75500">
    <property type="entry name" value="Putative transcriptional regulator TM1602, C-terminal domain"/>
    <property type="match status" value="1"/>
</dbReference>
<feature type="domain" description="3H" evidence="2">
    <location>
        <begin position="73"/>
        <end position="169"/>
    </location>
</feature>
<dbReference type="RefSeq" id="WP_087679119.1">
    <property type="nucleotide sequence ID" value="NZ_FUWV01000011.1"/>
</dbReference>
<evidence type="ECO:0000259" key="3">
    <source>
        <dbReference type="Pfam" id="PF08279"/>
    </source>
</evidence>
<dbReference type="Gene3D" id="1.10.10.10">
    <property type="entry name" value="Winged helix-like DNA-binding domain superfamily/Winged helix DNA-binding domain"/>
    <property type="match status" value="1"/>
</dbReference>
<dbReference type="PANTHER" id="PTHR40068">
    <property type="entry name" value="TRANSCRIPTION REPRESSOR NIAR-RELATED"/>
    <property type="match status" value="1"/>
</dbReference>
<dbReference type="Pfam" id="PF08279">
    <property type="entry name" value="HTH_11"/>
    <property type="match status" value="1"/>
</dbReference>
<keyword evidence="1" id="KW-0479">Metal-binding</keyword>
<dbReference type="InterPro" id="IPR004173">
    <property type="entry name" value="3H_domain"/>
</dbReference>
<proteinExistence type="predicted"/>
<dbReference type="Proteomes" id="UP000196365">
    <property type="component" value="Unassembled WGS sequence"/>
</dbReference>
<organism evidence="4 5">
    <name type="scientific">Garciella nitratireducens DSM 15102</name>
    <dbReference type="NCBI Taxonomy" id="1121911"/>
    <lineage>
        <taxon>Bacteria</taxon>
        <taxon>Bacillati</taxon>
        <taxon>Bacillota</taxon>
        <taxon>Clostridia</taxon>
        <taxon>Eubacteriales</taxon>
        <taxon>Eubacteriaceae</taxon>
        <taxon>Garciella</taxon>
    </lineage>
</organism>
<keyword evidence="5" id="KW-1185">Reference proteome</keyword>
<evidence type="ECO:0000313" key="5">
    <source>
        <dbReference type="Proteomes" id="UP000196365"/>
    </source>
</evidence>
<feature type="domain" description="Helix-turn-helix type 11" evidence="3">
    <location>
        <begin position="6"/>
        <end position="58"/>
    </location>
</feature>
<dbReference type="PIRSF" id="PIRSF037847">
    <property type="entry name" value="NiaR"/>
    <property type="match status" value="1"/>
</dbReference>
<evidence type="ECO:0008006" key="6">
    <source>
        <dbReference type="Google" id="ProtNLM"/>
    </source>
</evidence>
<dbReference type="SUPFAM" id="SSF46785">
    <property type="entry name" value="Winged helix' DNA-binding domain"/>
    <property type="match status" value="1"/>
</dbReference>
<feature type="binding site" evidence="1">
    <location>
        <position position="77"/>
    </location>
    <ligand>
        <name>Ni(2+)</name>
        <dbReference type="ChEBI" id="CHEBI:49786"/>
    </ligand>
</feature>
<dbReference type="Gene3D" id="3.30.1340.20">
    <property type="entry name" value="3H domain"/>
    <property type="match status" value="1"/>
</dbReference>